<evidence type="ECO:0000313" key="1">
    <source>
        <dbReference type="EMBL" id="MDQ0188337.1"/>
    </source>
</evidence>
<dbReference type="EMBL" id="JAUSTP010000001">
    <property type="protein sequence ID" value="MDQ0188337.1"/>
    <property type="molecule type" value="Genomic_DNA"/>
</dbReference>
<sequence>MHARRQPAAEHGSVLLTTLSISLCAAAASATMLTLVTFAARTLALHTRGQQAYWMARSVAVSVLNNLRQNAPQPSAWQGNAASGASYTVTVSQQYTTWVIKVTAQSGGAEDEVYAIYNSSTKRVTTWQDNRAPGT</sequence>
<evidence type="ECO:0000313" key="2">
    <source>
        <dbReference type="Proteomes" id="UP001232973"/>
    </source>
</evidence>
<accession>A0ABT9XDH3</accession>
<comment type="caution">
    <text evidence="1">The sequence shown here is derived from an EMBL/GenBank/DDBJ whole genome shotgun (WGS) entry which is preliminary data.</text>
</comment>
<dbReference type="Proteomes" id="UP001232973">
    <property type="component" value="Unassembled WGS sequence"/>
</dbReference>
<dbReference type="RefSeq" id="WP_274455741.1">
    <property type="nucleotide sequence ID" value="NZ_CP067097.1"/>
</dbReference>
<name>A0ABT9XDH3_9BACL</name>
<organism evidence="1 2">
    <name type="scientific">Alicyclobacillus cycloheptanicus</name>
    <dbReference type="NCBI Taxonomy" id="1457"/>
    <lineage>
        <taxon>Bacteria</taxon>
        <taxon>Bacillati</taxon>
        <taxon>Bacillota</taxon>
        <taxon>Bacilli</taxon>
        <taxon>Bacillales</taxon>
        <taxon>Alicyclobacillaceae</taxon>
        <taxon>Alicyclobacillus</taxon>
    </lineage>
</organism>
<keyword evidence="2" id="KW-1185">Reference proteome</keyword>
<protein>
    <submittedName>
        <fullName evidence="1">Uncharacterized protein</fullName>
    </submittedName>
</protein>
<gene>
    <name evidence="1" type="ORF">J2S03_000141</name>
</gene>
<reference evidence="1 2" key="1">
    <citation type="submission" date="2023-07" db="EMBL/GenBank/DDBJ databases">
        <title>Genomic Encyclopedia of Type Strains, Phase IV (KMG-IV): sequencing the most valuable type-strain genomes for metagenomic binning, comparative biology and taxonomic classification.</title>
        <authorList>
            <person name="Goeker M."/>
        </authorList>
    </citation>
    <scope>NUCLEOTIDE SEQUENCE [LARGE SCALE GENOMIC DNA]</scope>
    <source>
        <strain evidence="1 2">DSM 4006</strain>
    </source>
</reference>
<proteinExistence type="predicted"/>